<evidence type="ECO:0000313" key="7">
    <source>
        <dbReference type="Proteomes" id="UP000268007"/>
    </source>
</evidence>
<keyword evidence="2 6" id="KW-0808">Transferase</keyword>
<proteinExistence type="predicted"/>
<feature type="domain" description="Phospholipid/glycerol acyltransferase" evidence="5">
    <location>
        <begin position="74"/>
        <end position="189"/>
    </location>
</feature>
<keyword evidence="4" id="KW-0812">Transmembrane</keyword>
<dbReference type="EMBL" id="RBKU01000001">
    <property type="protein sequence ID" value="RKR83888.1"/>
    <property type="molecule type" value="Genomic_DNA"/>
</dbReference>
<evidence type="ECO:0000313" key="6">
    <source>
        <dbReference type="EMBL" id="RKR83888.1"/>
    </source>
</evidence>
<dbReference type="AlphaFoldDB" id="A0A495J642"/>
<dbReference type="RefSeq" id="WP_121199336.1">
    <property type="nucleotide sequence ID" value="NZ_RBKU01000001.1"/>
</dbReference>
<dbReference type="InterPro" id="IPR002123">
    <property type="entry name" value="Plipid/glycerol_acylTrfase"/>
</dbReference>
<organism evidence="6 7">
    <name type="scientific">Mucilaginibacter gracilis</name>
    <dbReference type="NCBI Taxonomy" id="423350"/>
    <lineage>
        <taxon>Bacteria</taxon>
        <taxon>Pseudomonadati</taxon>
        <taxon>Bacteroidota</taxon>
        <taxon>Sphingobacteriia</taxon>
        <taxon>Sphingobacteriales</taxon>
        <taxon>Sphingobacteriaceae</taxon>
        <taxon>Mucilaginibacter</taxon>
    </lineage>
</organism>
<keyword evidence="4" id="KW-0472">Membrane</keyword>
<evidence type="ECO:0000256" key="2">
    <source>
        <dbReference type="ARBA" id="ARBA00022679"/>
    </source>
</evidence>
<evidence type="ECO:0000259" key="5">
    <source>
        <dbReference type="SMART" id="SM00563"/>
    </source>
</evidence>
<keyword evidence="3 6" id="KW-0012">Acyltransferase</keyword>
<evidence type="ECO:0000256" key="4">
    <source>
        <dbReference type="SAM" id="Phobius"/>
    </source>
</evidence>
<keyword evidence="7" id="KW-1185">Reference proteome</keyword>
<sequence>MIRFFRRLHNYYYIFTALLTLALFYPLLWFYSRKQSRYPTLNKLRRVCCYISSTASGIFFNVTEQEPVDWSRTYIVCPNHTSNLDILAMCIAVKGNYHFMSKAELANTPFFKIFAKTVDIPVNRESKISSFKAFKKAAENLKQGQTLIIFPEGKIGDEYPPILEEFKSGPFRLAIELKIPILPITSLNTWHILHDSGFKRGSRPGICDIFIHKSIETAHLTINDADLLKDEVYNLINQKFMSADLPNAVTMKSVSVG</sequence>
<keyword evidence="4" id="KW-1133">Transmembrane helix</keyword>
<dbReference type="GO" id="GO:0003841">
    <property type="term" value="F:1-acylglycerol-3-phosphate O-acyltransferase activity"/>
    <property type="evidence" value="ECO:0007669"/>
    <property type="project" value="TreeGrafter"/>
</dbReference>
<dbReference type="Proteomes" id="UP000268007">
    <property type="component" value="Unassembled WGS sequence"/>
</dbReference>
<name>A0A495J642_9SPHI</name>
<gene>
    <name evidence="6" type="ORF">BDD43_4103</name>
</gene>
<evidence type="ECO:0000256" key="1">
    <source>
        <dbReference type="ARBA" id="ARBA00005189"/>
    </source>
</evidence>
<dbReference type="SMART" id="SM00563">
    <property type="entry name" value="PlsC"/>
    <property type="match status" value="1"/>
</dbReference>
<accession>A0A495J642</accession>
<comment type="caution">
    <text evidence="6">The sequence shown here is derived from an EMBL/GenBank/DDBJ whole genome shotgun (WGS) entry which is preliminary data.</text>
</comment>
<dbReference type="GO" id="GO:0006654">
    <property type="term" value="P:phosphatidic acid biosynthetic process"/>
    <property type="evidence" value="ECO:0007669"/>
    <property type="project" value="TreeGrafter"/>
</dbReference>
<feature type="transmembrane region" description="Helical" evidence="4">
    <location>
        <begin position="12"/>
        <end position="31"/>
    </location>
</feature>
<comment type="pathway">
    <text evidence="1">Lipid metabolism.</text>
</comment>
<evidence type="ECO:0000256" key="3">
    <source>
        <dbReference type="ARBA" id="ARBA00023315"/>
    </source>
</evidence>
<dbReference type="PANTHER" id="PTHR10434">
    <property type="entry name" value="1-ACYL-SN-GLYCEROL-3-PHOSPHATE ACYLTRANSFERASE"/>
    <property type="match status" value="1"/>
</dbReference>
<dbReference type="SUPFAM" id="SSF69593">
    <property type="entry name" value="Glycerol-3-phosphate (1)-acyltransferase"/>
    <property type="match status" value="1"/>
</dbReference>
<dbReference type="CDD" id="cd07989">
    <property type="entry name" value="LPLAT_AGPAT-like"/>
    <property type="match status" value="1"/>
</dbReference>
<reference evidence="6 7" key="1">
    <citation type="submission" date="2018-10" db="EMBL/GenBank/DDBJ databases">
        <title>Genomic Encyclopedia of Archaeal and Bacterial Type Strains, Phase II (KMG-II): from individual species to whole genera.</title>
        <authorList>
            <person name="Goeker M."/>
        </authorList>
    </citation>
    <scope>NUCLEOTIDE SEQUENCE [LARGE SCALE GENOMIC DNA]</scope>
    <source>
        <strain evidence="6 7">DSM 18602</strain>
    </source>
</reference>
<dbReference type="PANTHER" id="PTHR10434:SF11">
    <property type="entry name" value="1-ACYL-SN-GLYCEROL-3-PHOSPHATE ACYLTRANSFERASE"/>
    <property type="match status" value="1"/>
</dbReference>
<protein>
    <submittedName>
        <fullName evidence="6">1-acyl-sn-glycerol-3-phosphate acyltransferase</fullName>
    </submittedName>
</protein>
<dbReference type="OrthoDB" id="9803035at2"/>
<dbReference type="Pfam" id="PF01553">
    <property type="entry name" value="Acyltransferase"/>
    <property type="match status" value="1"/>
</dbReference>